<keyword evidence="2" id="KW-1185">Reference proteome</keyword>
<dbReference type="RefSeq" id="WP_128211069.1">
    <property type="nucleotide sequence ID" value="NZ_CP025746.1"/>
</dbReference>
<name>A0A3R5UDB2_9CLOT</name>
<accession>A0A3R5UDB2</accession>
<protein>
    <submittedName>
        <fullName evidence="1">Uncharacterized protein</fullName>
    </submittedName>
</protein>
<organism evidence="1 2">
    <name type="scientific">Clostridium manihotivorum</name>
    <dbReference type="NCBI Taxonomy" id="2320868"/>
    <lineage>
        <taxon>Bacteria</taxon>
        <taxon>Bacillati</taxon>
        <taxon>Bacillota</taxon>
        <taxon>Clostridia</taxon>
        <taxon>Eubacteriales</taxon>
        <taxon>Clostridiaceae</taxon>
        <taxon>Clostridium</taxon>
    </lineage>
</organism>
<dbReference type="AlphaFoldDB" id="A0A3R5UDB2"/>
<dbReference type="Proteomes" id="UP000286268">
    <property type="component" value="Chromosome"/>
</dbReference>
<sequence>MKKQVGRYKNPYLVEIIQVEKAVVLIRLPKIKYLEKPAFIILTDITFVDSVIYDISAIN</sequence>
<reference evidence="1 2" key="1">
    <citation type="submission" date="2018-01" db="EMBL/GenBank/DDBJ databases">
        <title>Genome Sequencing and Assembly of Anaerobacter polyendosporus strain CT4.</title>
        <authorList>
            <person name="Tachaapaikoon C."/>
            <person name="Sutheeworapong S."/>
            <person name="Jenjaroenpun P."/>
            <person name="Wongsurawat T."/>
            <person name="Nookeaw I."/>
            <person name="Cheawchanlertfa P."/>
            <person name="Kosugi A."/>
            <person name="Cheevadhanarak S."/>
            <person name="Ratanakhanokchai K."/>
        </authorList>
    </citation>
    <scope>NUCLEOTIDE SEQUENCE [LARGE SCALE GENOMIC DNA]</scope>
    <source>
        <strain evidence="1 2">CT4</strain>
    </source>
</reference>
<dbReference type="EMBL" id="CP025746">
    <property type="protein sequence ID" value="QAA30618.1"/>
    <property type="molecule type" value="Genomic_DNA"/>
</dbReference>
<evidence type="ECO:0000313" key="1">
    <source>
        <dbReference type="EMBL" id="QAA30618.1"/>
    </source>
</evidence>
<dbReference type="KEGG" id="cmah:C1I91_02465"/>
<evidence type="ECO:0000313" key="2">
    <source>
        <dbReference type="Proteomes" id="UP000286268"/>
    </source>
</evidence>
<gene>
    <name evidence="1" type="ORF">C1I91_02465</name>
</gene>
<proteinExistence type="predicted"/>